<feature type="transmembrane region" description="Helical" evidence="1">
    <location>
        <begin position="162"/>
        <end position="183"/>
    </location>
</feature>
<dbReference type="EMBL" id="RBWV01000002">
    <property type="protein sequence ID" value="RKS80673.1"/>
    <property type="molecule type" value="Genomic_DNA"/>
</dbReference>
<dbReference type="Proteomes" id="UP000281955">
    <property type="component" value="Unassembled WGS sequence"/>
</dbReference>
<comment type="caution">
    <text evidence="2">The sequence shown here is derived from an EMBL/GenBank/DDBJ whole genome shotgun (WGS) entry which is preliminary data.</text>
</comment>
<dbReference type="PANTHER" id="PTHR37305">
    <property type="entry name" value="INTEGRAL MEMBRANE PROTEIN-RELATED"/>
    <property type="match status" value="1"/>
</dbReference>
<accession>A0A420XUZ7</accession>
<dbReference type="PANTHER" id="PTHR37305:SF1">
    <property type="entry name" value="MEMBRANE PROTEIN"/>
    <property type="match status" value="1"/>
</dbReference>
<feature type="transmembrane region" description="Helical" evidence="1">
    <location>
        <begin position="65"/>
        <end position="88"/>
    </location>
</feature>
<keyword evidence="1" id="KW-0472">Membrane</keyword>
<protein>
    <submittedName>
        <fullName evidence="2">ABC-2 type transport system permease protein</fullName>
    </submittedName>
</protein>
<reference evidence="2 3" key="1">
    <citation type="submission" date="2018-10" db="EMBL/GenBank/DDBJ databases">
        <title>Genomic Encyclopedia of Archaeal and Bacterial Type Strains, Phase II (KMG-II): from individual species to whole genera.</title>
        <authorList>
            <person name="Goeker M."/>
        </authorList>
    </citation>
    <scope>NUCLEOTIDE SEQUENCE [LARGE SCALE GENOMIC DNA]</scope>
    <source>
        <strain evidence="2 3">RP-AC37</strain>
    </source>
</reference>
<feature type="transmembrane region" description="Helical" evidence="1">
    <location>
        <begin position="109"/>
        <end position="142"/>
    </location>
</feature>
<keyword evidence="1" id="KW-0812">Transmembrane</keyword>
<dbReference type="RefSeq" id="WP_121191518.1">
    <property type="nucleotide sequence ID" value="NZ_RBWV01000002.1"/>
</dbReference>
<dbReference type="AlphaFoldDB" id="A0A420XUZ7"/>
<keyword evidence="3" id="KW-1185">Reference proteome</keyword>
<sequence>MSRALVVARWELRSFAALWRVRLCLLVCLLAPFAFVAGVRGQTQLPEDSLFGRWVTESGFALPLLVLGFVAQWAAPALTALVAGDVFSGEDARGTWKTVLTRSTSRGEVFAGKVLAAVVWTVVLMVVLTASSTAAGLLVVGRQPLVGLSGQLVPAGHALPDVLGSWALTLPPVLGFTCLALALSVVTRSSVVGVVGPVLVGLAMQLYPFLGRSDVIGHLLLAFHLTSWHTLLLEQPGLRPVLESLAVSAAYACAALGVAWWRFSDRDELG</sequence>
<organism evidence="2 3">
    <name type="scientific">Motilibacter peucedani</name>
    <dbReference type="NCBI Taxonomy" id="598650"/>
    <lineage>
        <taxon>Bacteria</taxon>
        <taxon>Bacillati</taxon>
        <taxon>Actinomycetota</taxon>
        <taxon>Actinomycetes</taxon>
        <taxon>Motilibacterales</taxon>
        <taxon>Motilibacteraceae</taxon>
        <taxon>Motilibacter</taxon>
    </lineage>
</organism>
<dbReference type="Pfam" id="PF12730">
    <property type="entry name" value="ABC2_membrane_4"/>
    <property type="match status" value="1"/>
</dbReference>
<feature type="transmembrane region" description="Helical" evidence="1">
    <location>
        <begin position="190"/>
        <end position="209"/>
    </location>
</feature>
<proteinExistence type="predicted"/>
<evidence type="ECO:0000256" key="1">
    <source>
        <dbReference type="SAM" id="Phobius"/>
    </source>
</evidence>
<name>A0A420XUZ7_9ACTN</name>
<dbReference type="InParanoid" id="A0A420XUZ7"/>
<feature type="transmembrane region" description="Helical" evidence="1">
    <location>
        <begin position="245"/>
        <end position="263"/>
    </location>
</feature>
<evidence type="ECO:0000313" key="3">
    <source>
        <dbReference type="Proteomes" id="UP000281955"/>
    </source>
</evidence>
<gene>
    <name evidence="2" type="ORF">CLV35_0139</name>
</gene>
<keyword evidence="1" id="KW-1133">Transmembrane helix</keyword>
<evidence type="ECO:0000313" key="2">
    <source>
        <dbReference type="EMBL" id="RKS80673.1"/>
    </source>
</evidence>
<dbReference type="OrthoDB" id="5242366at2"/>